<dbReference type="AlphaFoldDB" id="A0A9W6XLP3"/>
<evidence type="ECO:0000313" key="1">
    <source>
        <dbReference type="EMBL" id="GMF41012.1"/>
    </source>
</evidence>
<reference evidence="1" key="1">
    <citation type="submission" date="2023-04" db="EMBL/GenBank/DDBJ databases">
        <title>Phytophthora fragariaefolia NBRC 109709.</title>
        <authorList>
            <person name="Ichikawa N."/>
            <person name="Sato H."/>
            <person name="Tonouchi N."/>
        </authorList>
    </citation>
    <scope>NUCLEOTIDE SEQUENCE</scope>
    <source>
        <strain evidence="1">NBRC 109709</strain>
    </source>
</reference>
<comment type="caution">
    <text evidence="1">The sequence shown here is derived from an EMBL/GenBank/DDBJ whole genome shotgun (WGS) entry which is preliminary data.</text>
</comment>
<accession>A0A9W6XLP3</accession>
<dbReference type="OrthoDB" id="101710at2759"/>
<name>A0A9W6XLP3_9STRA</name>
<organism evidence="1 2">
    <name type="scientific">Phytophthora fragariaefolia</name>
    <dbReference type="NCBI Taxonomy" id="1490495"/>
    <lineage>
        <taxon>Eukaryota</taxon>
        <taxon>Sar</taxon>
        <taxon>Stramenopiles</taxon>
        <taxon>Oomycota</taxon>
        <taxon>Peronosporomycetes</taxon>
        <taxon>Peronosporales</taxon>
        <taxon>Peronosporaceae</taxon>
        <taxon>Phytophthora</taxon>
    </lineage>
</organism>
<gene>
    <name evidence="1" type="ORF">Pfra01_001280000</name>
</gene>
<dbReference type="Proteomes" id="UP001165121">
    <property type="component" value="Unassembled WGS sequence"/>
</dbReference>
<dbReference type="EMBL" id="BSXT01001298">
    <property type="protein sequence ID" value="GMF41012.1"/>
    <property type="molecule type" value="Genomic_DNA"/>
</dbReference>
<evidence type="ECO:0000313" key="2">
    <source>
        <dbReference type="Proteomes" id="UP001165121"/>
    </source>
</evidence>
<sequence length="548" mass="61747">MMQYAKLVSPAALAVAKQEVEDAVRELESRPENEQSVYTNLTLIYNAIADHPQASMIVDSTLADQKSVQLLRELLRLHRREEEVQWALGRIISLSSQASIRFQCKAGQLEMWNDLFTMRSTHPESIRVQEASLRAGETLFMSNEFHITKLQPLLYLEELIGVMDRFVRIQTPRKRAHGLVVLALRVLVALYSSSQSAALILFDGERSAEGVKWACAISKRMLDSFAIFAKGIEAIQSWLTMTLLLLRQHPAQALDILFSPNQNVNTVWWLILVVEQWKSQTNVMSSLLATLTHIFALPHNILGDELQLAVAARLISEQGLLHVVCDVIDYYCNKTFPLLENPDFNIMLEAIRIIRQWSERPALTAHFESSREVKNMLLPILMELLNRHVNQSPPSAISPKALVILLEILLILRHLAASQIIRSALIGYDTLQTNIKLLRCRSTSRPLSSSSSTGMATRVTGLFDTVGLQSDSELDALVAREARNLHKLITNSTDSGLKSAAMPRRENARKNAAAIVVSRAVEDPRRQPRLRAKHVRPETLQAYIRGNR</sequence>
<keyword evidence="2" id="KW-1185">Reference proteome</keyword>
<proteinExistence type="predicted"/>
<protein>
    <submittedName>
        <fullName evidence="1">Unnamed protein product</fullName>
    </submittedName>
</protein>